<evidence type="ECO:0000313" key="1">
    <source>
        <dbReference type="EMBL" id="SZX71675.1"/>
    </source>
</evidence>
<gene>
    <name evidence="1" type="ORF">BQ4739_LOCUS11803</name>
</gene>
<organism evidence="1 2">
    <name type="scientific">Tetradesmus obliquus</name>
    <name type="common">Green alga</name>
    <name type="synonym">Acutodesmus obliquus</name>
    <dbReference type="NCBI Taxonomy" id="3088"/>
    <lineage>
        <taxon>Eukaryota</taxon>
        <taxon>Viridiplantae</taxon>
        <taxon>Chlorophyta</taxon>
        <taxon>core chlorophytes</taxon>
        <taxon>Chlorophyceae</taxon>
        <taxon>CS clade</taxon>
        <taxon>Sphaeropleales</taxon>
        <taxon>Scenedesmaceae</taxon>
        <taxon>Tetradesmus</taxon>
    </lineage>
</organism>
<sequence length="94" mass="10942">MEGANFPITLGLDYGAKIYSRSWHNRQVGAELLLPVPRQYARRGWVRPQPPWYVPHHLQASWIFTARIAGHYIVHRHRCYGKRVPLESLLAVGR</sequence>
<evidence type="ECO:0000313" key="2">
    <source>
        <dbReference type="Proteomes" id="UP000256970"/>
    </source>
</evidence>
<proteinExistence type="predicted"/>
<protein>
    <submittedName>
        <fullName evidence="1">Uncharacterized protein</fullName>
    </submittedName>
</protein>
<name>A0A383W1X0_TETOB</name>
<dbReference type="AlphaFoldDB" id="A0A383W1X0"/>
<dbReference type="Proteomes" id="UP000256970">
    <property type="component" value="Unassembled WGS sequence"/>
</dbReference>
<keyword evidence="2" id="KW-1185">Reference proteome</keyword>
<accession>A0A383W1X0</accession>
<dbReference type="EMBL" id="FNXT01001065">
    <property type="protein sequence ID" value="SZX71675.1"/>
    <property type="molecule type" value="Genomic_DNA"/>
</dbReference>
<reference evidence="1 2" key="1">
    <citation type="submission" date="2016-10" db="EMBL/GenBank/DDBJ databases">
        <authorList>
            <person name="Cai Z."/>
        </authorList>
    </citation>
    <scope>NUCLEOTIDE SEQUENCE [LARGE SCALE GENOMIC DNA]</scope>
</reference>